<sequence length="320" mass="36132">MVLLHAFDYLIAPTIEFAHFCRGFRYKRTTVAAFDWHYIQREGSASQTTEPVVFVHGFSSWKGSWVKTASLVDEKYQVVIPDMPGHGRTEPKDHLAGYGANEQAQRLHVFMENAIEPEQKVHLVGVSMGGLIAGVYAAMYPDRVRSLTLICAAGLTMPQKSNAYKLMENSVSNPLLPRTADEIIELTSYMSHRPKFPRFLAPILAAFRERNFKTDEMIFNDMTAKPTLLEDYLPHIRARTLLMWGKNDRILDPSSLSVLDEKITNPEAKYILPIDECGHMLHFEQSEVCANAINAFIHGEDPTSVVEAFRSASSKADIQR</sequence>
<reference evidence="2" key="1">
    <citation type="submission" date="2019-03" db="EMBL/GenBank/DDBJ databases">
        <title>Long read genome sequence of the mycoparasitic Pythium oligandrum ATCC 38472 isolated from sugarbeet rhizosphere.</title>
        <authorList>
            <person name="Gaulin E."/>
        </authorList>
    </citation>
    <scope>NUCLEOTIDE SEQUENCE</scope>
    <source>
        <strain evidence="2">ATCC 38472_TT</strain>
    </source>
</reference>
<dbReference type="Proteomes" id="UP000794436">
    <property type="component" value="Unassembled WGS sequence"/>
</dbReference>
<dbReference type="InterPro" id="IPR000073">
    <property type="entry name" value="AB_hydrolase_1"/>
</dbReference>
<protein>
    <recommendedName>
        <fullName evidence="1">AB hydrolase-1 domain-containing protein</fullName>
    </recommendedName>
</protein>
<dbReference type="PANTHER" id="PTHR43798">
    <property type="entry name" value="MONOACYLGLYCEROL LIPASE"/>
    <property type="match status" value="1"/>
</dbReference>
<dbReference type="EMBL" id="SPLM01000145">
    <property type="protein sequence ID" value="TMW56436.1"/>
    <property type="molecule type" value="Genomic_DNA"/>
</dbReference>
<feature type="domain" description="AB hydrolase-1" evidence="1">
    <location>
        <begin position="51"/>
        <end position="284"/>
    </location>
</feature>
<gene>
    <name evidence="2" type="ORF">Poli38472_006446</name>
</gene>
<dbReference type="Gene3D" id="3.40.50.1820">
    <property type="entry name" value="alpha/beta hydrolase"/>
    <property type="match status" value="1"/>
</dbReference>
<evidence type="ECO:0000313" key="3">
    <source>
        <dbReference type="Proteomes" id="UP000794436"/>
    </source>
</evidence>
<evidence type="ECO:0000313" key="2">
    <source>
        <dbReference type="EMBL" id="TMW56436.1"/>
    </source>
</evidence>
<dbReference type="PANTHER" id="PTHR43798:SF33">
    <property type="entry name" value="HYDROLASE, PUTATIVE (AFU_ORTHOLOGUE AFUA_2G14860)-RELATED"/>
    <property type="match status" value="1"/>
</dbReference>
<accession>A0A8K1C4L9</accession>
<organism evidence="2 3">
    <name type="scientific">Pythium oligandrum</name>
    <name type="common">Mycoparasitic fungus</name>
    <dbReference type="NCBI Taxonomy" id="41045"/>
    <lineage>
        <taxon>Eukaryota</taxon>
        <taxon>Sar</taxon>
        <taxon>Stramenopiles</taxon>
        <taxon>Oomycota</taxon>
        <taxon>Peronosporomycetes</taxon>
        <taxon>Pythiales</taxon>
        <taxon>Pythiaceae</taxon>
        <taxon>Pythium</taxon>
    </lineage>
</organism>
<dbReference type="Pfam" id="PF00561">
    <property type="entry name" value="Abhydrolase_1"/>
    <property type="match status" value="1"/>
</dbReference>
<name>A0A8K1C4L9_PYTOL</name>
<dbReference type="OrthoDB" id="6431331at2759"/>
<dbReference type="InterPro" id="IPR029058">
    <property type="entry name" value="AB_hydrolase_fold"/>
</dbReference>
<dbReference type="AlphaFoldDB" id="A0A8K1C4L9"/>
<comment type="caution">
    <text evidence="2">The sequence shown here is derived from an EMBL/GenBank/DDBJ whole genome shotgun (WGS) entry which is preliminary data.</text>
</comment>
<dbReference type="PRINTS" id="PR00111">
    <property type="entry name" value="ABHYDROLASE"/>
</dbReference>
<dbReference type="GO" id="GO:0016020">
    <property type="term" value="C:membrane"/>
    <property type="evidence" value="ECO:0007669"/>
    <property type="project" value="TreeGrafter"/>
</dbReference>
<evidence type="ECO:0000259" key="1">
    <source>
        <dbReference type="Pfam" id="PF00561"/>
    </source>
</evidence>
<keyword evidence="3" id="KW-1185">Reference proteome</keyword>
<dbReference type="InterPro" id="IPR050266">
    <property type="entry name" value="AB_hydrolase_sf"/>
</dbReference>
<proteinExistence type="predicted"/>
<dbReference type="SUPFAM" id="SSF53474">
    <property type="entry name" value="alpha/beta-Hydrolases"/>
    <property type="match status" value="1"/>
</dbReference>